<proteinExistence type="inferred from homology"/>
<dbReference type="Proteomes" id="UP001497480">
    <property type="component" value="Unassembled WGS sequence"/>
</dbReference>
<dbReference type="InterPro" id="IPR032861">
    <property type="entry name" value="TAXi_N"/>
</dbReference>
<dbReference type="Pfam" id="PF14543">
    <property type="entry name" value="TAXi_N"/>
    <property type="match status" value="1"/>
</dbReference>
<feature type="domain" description="Peptidase A1" evidence="7">
    <location>
        <begin position="87"/>
        <end position="400"/>
    </location>
</feature>
<keyword evidence="2" id="KW-0645">Protease</keyword>
<organism evidence="8 9">
    <name type="scientific">Lupinus luteus</name>
    <name type="common">European yellow lupine</name>
    <dbReference type="NCBI Taxonomy" id="3873"/>
    <lineage>
        <taxon>Eukaryota</taxon>
        <taxon>Viridiplantae</taxon>
        <taxon>Streptophyta</taxon>
        <taxon>Embryophyta</taxon>
        <taxon>Tracheophyta</taxon>
        <taxon>Spermatophyta</taxon>
        <taxon>Magnoliopsida</taxon>
        <taxon>eudicotyledons</taxon>
        <taxon>Gunneridae</taxon>
        <taxon>Pentapetalae</taxon>
        <taxon>rosids</taxon>
        <taxon>fabids</taxon>
        <taxon>Fabales</taxon>
        <taxon>Fabaceae</taxon>
        <taxon>Papilionoideae</taxon>
        <taxon>50 kb inversion clade</taxon>
        <taxon>genistoids sensu lato</taxon>
        <taxon>core genistoids</taxon>
        <taxon>Genisteae</taxon>
        <taxon>Lupinus</taxon>
    </lineage>
</organism>
<protein>
    <recommendedName>
        <fullName evidence="7">Peptidase A1 domain-containing protein</fullName>
    </recommendedName>
</protein>
<evidence type="ECO:0000259" key="7">
    <source>
        <dbReference type="PROSITE" id="PS51767"/>
    </source>
</evidence>
<comment type="similarity">
    <text evidence="1">Belongs to the peptidase A1 family.</text>
</comment>
<dbReference type="GO" id="GO:0004190">
    <property type="term" value="F:aspartic-type endopeptidase activity"/>
    <property type="evidence" value="ECO:0007669"/>
    <property type="project" value="UniProtKB-KW"/>
</dbReference>
<dbReference type="Pfam" id="PF14541">
    <property type="entry name" value="TAXi_C"/>
    <property type="match status" value="1"/>
</dbReference>
<feature type="chain" id="PRO_5043987753" description="Peptidase A1 domain-containing protein" evidence="6">
    <location>
        <begin position="21"/>
        <end position="400"/>
    </location>
</feature>
<evidence type="ECO:0000313" key="9">
    <source>
        <dbReference type="Proteomes" id="UP001497480"/>
    </source>
</evidence>
<dbReference type="InterPro" id="IPR051708">
    <property type="entry name" value="Plant_Aspart_Prot_A1"/>
</dbReference>
<dbReference type="PROSITE" id="PS00141">
    <property type="entry name" value="ASP_PROTEASE"/>
    <property type="match status" value="2"/>
</dbReference>
<evidence type="ECO:0000256" key="2">
    <source>
        <dbReference type="ARBA" id="ARBA00022670"/>
    </source>
</evidence>
<dbReference type="InterPro" id="IPR032799">
    <property type="entry name" value="TAXi_C"/>
</dbReference>
<dbReference type="InterPro" id="IPR001969">
    <property type="entry name" value="Aspartic_peptidase_AS"/>
</dbReference>
<reference evidence="8 9" key="1">
    <citation type="submission" date="2024-03" db="EMBL/GenBank/DDBJ databases">
        <authorList>
            <person name="Martinez-Hernandez J."/>
        </authorList>
    </citation>
    <scope>NUCLEOTIDE SEQUENCE [LARGE SCALE GENOMIC DNA]</scope>
</reference>
<dbReference type="FunFam" id="2.40.70.10:FF:000031">
    <property type="entry name" value="Aspartyl protease AED1"/>
    <property type="match status" value="1"/>
</dbReference>
<dbReference type="InterPro" id="IPR021109">
    <property type="entry name" value="Peptidase_aspartic_dom_sf"/>
</dbReference>
<keyword evidence="3" id="KW-0064">Aspartyl protease</keyword>
<evidence type="ECO:0000256" key="6">
    <source>
        <dbReference type="SAM" id="SignalP"/>
    </source>
</evidence>
<feature type="signal peptide" evidence="6">
    <location>
        <begin position="1"/>
        <end position="20"/>
    </location>
</feature>
<sequence length="400" mass="44983">MKGCVYFVIILFHLSISSSSLEPNNGLSIDLIHRNSPLSPYYNPSMNQSNYIINAAFRSISRMRRFNFTPPQNKAAQTLAMENRGDYLMQIFVGIPPKKVIAIADTGSDLIWFQCSPCNDCYFQNFPFFDPLKSYTHHLIPCYRITCKYLFIHSCGNAAECVYGAEYDDNSSSRGILGTDTVSFNNTQFGRIVNYPNIVLGCGYHNTGNFKPTGEGVIGLGGGPLSLISQIGHQFGKAKFSYCLLPYNSKRTSQIKFGVDTQTNRRNLVTTPLVEKFPSTYYYLSLERISIDGKNLMPRANETVGNIVIDSGATLTTLQSNLFYKLKTAIIESIGKGHVPERYPPEPFELCYKRIENSMCLMMLSTTMGHSVLGNYQQVYFNVEYDLDKKTVSFAHSNCK</sequence>
<dbReference type="EMBL" id="CAXHTB010000007">
    <property type="protein sequence ID" value="CAL0310259.1"/>
    <property type="molecule type" value="Genomic_DNA"/>
</dbReference>
<name>A0AAV1WMH7_LUPLU</name>
<dbReference type="SUPFAM" id="SSF50630">
    <property type="entry name" value="Acid proteases"/>
    <property type="match status" value="1"/>
</dbReference>
<dbReference type="GO" id="GO:0006508">
    <property type="term" value="P:proteolysis"/>
    <property type="evidence" value="ECO:0007669"/>
    <property type="project" value="UniProtKB-KW"/>
</dbReference>
<keyword evidence="6" id="KW-0732">Signal</keyword>
<keyword evidence="9" id="KW-1185">Reference proteome</keyword>
<keyword evidence="4" id="KW-0378">Hydrolase</keyword>
<keyword evidence="5" id="KW-0325">Glycoprotein</keyword>
<dbReference type="CDD" id="cd05476">
    <property type="entry name" value="pepsin_A_like_plant"/>
    <property type="match status" value="1"/>
</dbReference>
<evidence type="ECO:0000256" key="4">
    <source>
        <dbReference type="ARBA" id="ARBA00022801"/>
    </source>
</evidence>
<dbReference type="PROSITE" id="PS51767">
    <property type="entry name" value="PEPTIDASE_A1"/>
    <property type="match status" value="1"/>
</dbReference>
<evidence type="ECO:0000256" key="3">
    <source>
        <dbReference type="ARBA" id="ARBA00022750"/>
    </source>
</evidence>
<evidence type="ECO:0000256" key="5">
    <source>
        <dbReference type="ARBA" id="ARBA00023180"/>
    </source>
</evidence>
<dbReference type="InterPro" id="IPR034161">
    <property type="entry name" value="Pepsin-like_plant"/>
</dbReference>
<accession>A0AAV1WMH7</accession>
<gene>
    <name evidence="8" type="ORF">LLUT_LOCUS11319</name>
</gene>
<comment type="caution">
    <text evidence="8">The sequence shown here is derived from an EMBL/GenBank/DDBJ whole genome shotgun (WGS) entry which is preliminary data.</text>
</comment>
<dbReference type="AlphaFoldDB" id="A0AAV1WMH7"/>
<evidence type="ECO:0000256" key="1">
    <source>
        <dbReference type="ARBA" id="ARBA00007447"/>
    </source>
</evidence>
<dbReference type="PANTHER" id="PTHR47967:SF128">
    <property type="entry name" value="ASPARTIC PROTEINASE CDR1-LIKE"/>
    <property type="match status" value="1"/>
</dbReference>
<evidence type="ECO:0000313" key="8">
    <source>
        <dbReference type="EMBL" id="CAL0310259.1"/>
    </source>
</evidence>
<dbReference type="Gene3D" id="2.40.70.10">
    <property type="entry name" value="Acid Proteases"/>
    <property type="match status" value="3"/>
</dbReference>
<dbReference type="InterPro" id="IPR033121">
    <property type="entry name" value="PEPTIDASE_A1"/>
</dbReference>
<dbReference type="PANTHER" id="PTHR47967">
    <property type="entry name" value="OS07G0603500 PROTEIN-RELATED"/>
    <property type="match status" value="1"/>
</dbReference>